<organism evidence="10 11">
    <name type="scientific">Vibrio lentus</name>
    <dbReference type="NCBI Taxonomy" id="136468"/>
    <lineage>
        <taxon>Bacteria</taxon>
        <taxon>Pseudomonadati</taxon>
        <taxon>Pseudomonadota</taxon>
        <taxon>Gammaproteobacteria</taxon>
        <taxon>Vibrionales</taxon>
        <taxon>Vibrionaceae</taxon>
        <taxon>Vibrio</taxon>
    </lineage>
</organism>
<comment type="subcellular location">
    <subcellularLocation>
        <location evidence="1">Cell membrane</location>
        <topology evidence="1">Multi-pass membrane protein</topology>
    </subcellularLocation>
</comment>
<keyword evidence="4 10" id="KW-0067">ATP-binding</keyword>
<dbReference type="NCBIfam" id="NF007813">
    <property type="entry name" value="PRK10522.1"/>
    <property type="match status" value="1"/>
</dbReference>
<evidence type="ECO:0000256" key="6">
    <source>
        <dbReference type="ARBA" id="ARBA00023136"/>
    </source>
</evidence>
<dbReference type="Gene3D" id="3.40.50.300">
    <property type="entry name" value="P-loop containing nucleotide triphosphate hydrolases"/>
    <property type="match status" value="1"/>
</dbReference>
<proteinExistence type="predicted"/>
<evidence type="ECO:0000256" key="5">
    <source>
        <dbReference type="ARBA" id="ARBA00022989"/>
    </source>
</evidence>
<evidence type="ECO:0000313" key="11">
    <source>
        <dbReference type="Proteomes" id="UP000235778"/>
    </source>
</evidence>
<feature type="transmembrane region" description="Helical" evidence="7">
    <location>
        <begin position="51"/>
        <end position="72"/>
    </location>
</feature>
<dbReference type="SMART" id="SM00382">
    <property type="entry name" value="AAA"/>
    <property type="match status" value="1"/>
</dbReference>
<dbReference type="SUPFAM" id="SSF52540">
    <property type="entry name" value="P-loop containing nucleoside triphosphate hydrolases"/>
    <property type="match status" value="1"/>
</dbReference>
<dbReference type="NCBIfam" id="TIGR01194">
    <property type="entry name" value="cyc_pep_trnsptr"/>
    <property type="match status" value="1"/>
</dbReference>
<accession>A0A2N7BL34</accession>
<dbReference type="SUPFAM" id="SSF90123">
    <property type="entry name" value="ABC transporter transmembrane region"/>
    <property type="match status" value="1"/>
</dbReference>
<dbReference type="GO" id="GO:0005524">
    <property type="term" value="F:ATP binding"/>
    <property type="evidence" value="ECO:0007669"/>
    <property type="project" value="UniProtKB-KW"/>
</dbReference>
<dbReference type="PANTHER" id="PTHR24221:SF654">
    <property type="entry name" value="ATP-BINDING CASSETTE SUB-FAMILY B MEMBER 6"/>
    <property type="match status" value="1"/>
</dbReference>
<dbReference type="InterPro" id="IPR036640">
    <property type="entry name" value="ABC1_TM_sf"/>
</dbReference>
<dbReference type="PROSITE" id="PS50893">
    <property type="entry name" value="ABC_TRANSPORTER_2"/>
    <property type="match status" value="1"/>
</dbReference>
<evidence type="ECO:0000256" key="1">
    <source>
        <dbReference type="ARBA" id="ARBA00004651"/>
    </source>
</evidence>
<dbReference type="GO" id="GO:1904680">
    <property type="term" value="F:peptide transmembrane transporter activity"/>
    <property type="evidence" value="ECO:0007669"/>
    <property type="project" value="InterPro"/>
</dbReference>
<evidence type="ECO:0000259" key="8">
    <source>
        <dbReference type="PROSITE" id="PS50893"/>
    </source>
</evidence>
<feature type="transmembrane region" description="Helical" evidence="7">
    <location>
        <begin position="15"/>
        <end position="36"/>
    </location>
</feature>
<dbReference type="InterPro" id="IPR011527">
    <property type="entry name" value="ABC1_TM_dom"/>
</dbReference>
<dbReference type="GO" id="GO:0034040">
    <property type="term" value="F:ATPase-coupled lipid transmembrane transporter activity"/>
    <property type="evidence" value="ECO:0007669"/>
    <property type="project" value="TreeGrafter"/>
</dbReference>
<feature type="transmembrane region" description="Helical" evidence="7">
    <location>
        <begin position="150"/>
        <end position="168"/>
    </location>
</feature>
<evidence type="ECO:0000256" key="2">
    <source>
        <dbReference type="ARBA" id="ARBA00022692"/>
    </source>
</evidence>
<dbReference type="InterPro" id="IPR039421">
    <property type="entry name" value="Type_1_exporter"/>
</dbReference>
<keyword evidence="2 7" id="KW-0812">Transmembrane</keyword>
<dbReference type="AlphaFoldDB" id="A0A2N7BL34"/>
<dbReference type="PANTHER" id="PTHR24221">
    <property type="entry name" value="ATP-BINDING CASSETTE SUB-FAMILY B"/>
    <property type="match status" value="1"/>
</dbReference>
<evidence type="ECO:0000256" key="3">
    <source>
        <dbReference type="ARBA" id="ARBA00022741"/>
    </source>
</evidence>
<comment type="caution">
    <text evidence="10">The sequence shown here is derived from an EMBL/GenBank/DDBJ whole genome shotgun (WGS) entry which is preliminary data.</text>
</comment>
<dbReference type="InterPro" id="IPR003593">
    <property type="entry name" value="AAA+_ATPase"/>
</dbReference>
<protein>
    <submittedName>
        <fullName evidence="10">Multidrug ABC transporter permease/ATP-binding protein</fullName>
    </submittedName>
</protein>
<evidence type="ECO:0000313" key="10">
    <source>
        <dbReference type="EMBL" id="PME58794.1"/>
    </source>
</evidence>
<dbReference type="PROSITE" id="PS50929">
    <property type="entry name" value="ABC_TM1F"/>
    <property type="match status" value="1"/>
</dbReference>
<dbReference type="Pfam" id="PF00005">
    <property type="entry name" value="ABC_tran"/>
    <property type="match status" value="1"/>
</dbReference>
<feature type="domain" description="ABC transporter" evidence="8">
    <location>
        <begin position="323"/>
        <end position="551"/>
    </location>
</feature>
<keyword evidence="5 7" id="KW-1133">Transmembrane helix</keyword>
<evidence type="ECO:0000256" key="7">
    <source>
        <dbReference type="SAM" id="Phobius"/>
    </source>
</evidence>
<dbReference type="InterPro" id="IPR027417">
    <property type="entry name" value="P-loop_NTPase"/>
</dbReference>
<dbReference type="RefSeq" id="WP_102267492.1">
    <property type="nucleotide sequence ID" value="NZ_MCSH01000125.1"/>
</dbReference>
<feature type="transmembrane region" description="Helical" evidence="7">
    <location>
        <begin position="125"/>
        <end position="144"/>
    </location>
</feature>
<feature type="transmembrane region" description="Helical" evidence="7">
    <location>
        <begin position="242"/>
        <end position="262"/>
    </location>
</feature>
<dbReference type="Gene3D" id="1.20.1560.10">
    <property type="entry name" value="ABC transporter type 1, transmembrane domain"/>
    <property type="match status" value="1"/>
</dbReference>
<dbReference type="GO" id="GO:0140359">
    <property type="term" value="F:ABC-type transporter activity"/>
    <property type="evidence" value="ECO:0007669"/>
    <property type="project" value="InterPro"/>
</dbReference>
<feature type="transmembrane region" description="Helical" evidence="7">
    <location>
        <begin position="268"/>
        <end position="290"/>
    </location>
</feature>
<keyword evidence="6 7" id="KW-0472">Membrane</keyword>
<dbReference type="GO" id="GO:0016887">
    <property type="term" value="F:ATP hydrolysis activity"/>
    <property type="evidence" value="ECO:0007669"/>
    <property type="project" value="InterPro"/>
</dbReference>
<dbReference type="Proteomes" id="UP000235778">
    <property type="component" value="Unassembled WGS sequence"/>
</dbReference>
<keyword evidence="3" id="KW-0547">Nucleotide-binding</keyword>
<reference evidence="11" key="1">
    <citation type="submission" date="2016-07" db="EMBL/GenBank/DDBJ databases">
        <title>Nontailed viruses are major unrecognized killers of bacteria in the ocean.</title>
        <authorList>
            <person name="Kauffman K."/>
            <person name="Hussain F."/>
            <person name="Yang J."/>
            <person name="Arevalo P."/>
            <person name="Brown J."/>
            <person name="Cutler M."/>
            <person name="Kelly L."/>
            <person name="Polz M.F."/>
        </authorList>
    </citation>
    <scope>NUCLEOTIDE SEQUENCE [LARGE SCALE GENOMIC DNA]</scope>
    <source>
        <strain evidence="11">10N.286.55.C1</strain>
    </source>
</reference>
<evidence type="ECO:0000259" key="9">
    <source>
        <dbReference type="PROSITE" id="PS50929"/>
    </source>
</evidence>
<dbReference type="InterPro" id="IPR005898">
    <property type="entry name" value="Cyc_pep_transpt_SyrD/YojI"/>
</dbReference>
<name>A0A2N7BL34_9VIBR</name>
<feature type="domain" description="ABC transmembrane type-1" evidence="9">
    <location>
        <begin position="14"/>
        <end position="291"/>
    </location>
</feature>
<dbReference type="InterPro" id="IPR003439">
    <property type="entry name" value="ABC_transporter-like_ATP-bd"/>
</dbReference>
<dbReference type="GO" id="GO:0005886">
    <property type="term" value="C:plasma membrane"/>
    <property type="evidence" value="ECO:0007669"/>
    <property type="project" value="UniProtKB-SubCell"/>
</dbReference>
<dbReference type="EMBL" id="MCSI01000154">
    <property type="protein sequence ID" value="PME58794.1"/>
    <property type="molecule type" value="Genomic_DNA"/>
</dbReference>
<dbReference type="GO" id="GO:0015833">
    <property type="term" value="P:peptide transport"/>
    <property type="evidence" value="ECO:0007669"/>
    <property type="project" value="InterPro"/>
</dbReference>
<gene>
    <name evidence="10" type="ORF">BCV30_15885</name>
</gene>
<evidence type="ECO:0000256" key="4">
    <source>
        <dbReference type="ARBA" id="ARBA00022840"/>
    </source>
</evidence>
<sequence>MGLILLLAEKQKKSLSFVILLSIASAFLSVGVIAFIQHKLLESNGPLSNTLIQFTLLLIGLLVTATVAQIALHKLGHKFVYNKRCELVSQLLNTDIEQVEKVGSAGVLASLNTDIRNITIAFVHLPELIYGLVLTVVALIYLAFLSMPLFGVSVLMLSLTGVIGYLLVTRITKHVKQVREYDDKLYHDYQSLIDGRKELSLNPFRAKRYFDETFSVNAEGYRNEVTQADILNGFAANMANTVVLALIGLNFYLATGLGWATLEVASTFALVVLFMRTPLMSAVGSIPTLITANISMKKLSSLELSTDRSLNPKSAKTKVFHSLELVGARYRYRSDSDGDAFGVGPIDFKIERGEHIFIIGGNGSGKSTFARLLTGLYRPHSGQVYVDGNEVTQAHWQDYRHQFSAVFSDFHLFHQIVDGEGQDIDSKDIDEWMVRLEMAHKVDHQQGNLSDVRYSQGQRKRLALMMSVLEKRGCILLDEWAADQDPRFRKLFYRQLLPMLKQRGVTVIAITHDDAYFDAADRIFKMDNGNLIELSKGNLAQAHQALESVVA</sequence>